<protein>
    <recommendedName>
        <fullName evidence="1">KTSC domain-containing protein</fullName>
    </recommendedName>
</protein>
<feature type="domain" description="KTSC" evidence="1">
    <location>
        <begin position="2"/>
        <end position="26"/>
    </location>
</feature>
<gene>
    <name evidence="2" type="ORF">HYPDE_39378</name>
</gene>
<evidence type="ECO:0000313" key="3">
    <source>
        <dbReference type="Proteomes" id="UP000005952"/>
    </source>
</evidence>
<accession>N0B7F9</accession>
<proteinExistence type="predicted"/>
<dbReference type="KEGG" id="hdt:HYPDE_39378"/>
<dbReference type="AlphaFoldDB" id="N0B7F9"/>
<organism evidence="2 3">
    <name type="scientific">Hyphomicrobium denitrificans 1NES1</name>
    <dbReference type="NCBI Taxonomy" id="670307"/>
    <lineage>
        <taxon>Bacteria</taxon>
        <taxon>Pseudomonadati</taxon>
        <taxon>Pseudomonadota</taxon>
        <taxon>Alphaproteobacteria</taxon>
        <taxon>Hyphomicrobiales</taxon>
        <taxon>Hyphomicrobiaceae</taxon>
        <taxon>Hyphomicrobium</taxon>
    </lineage>
</organism>
<dbReference type="InterPro" id="IPR025309">
    <property type="entry name" value="KTSC_dom"/>
</dbReference>
<sequence>MPEWKYDGLIAAPSAGEYFNTYIRDQHPCHERS</sequence>
<dbReference type="Proteomes" id="UP000005952">
    <property type="component" value="Chromosome"/>
</dbReference>
<keyword evidence="3" id="KW-1185">Reference proteome</keyword>
<dbReference type="EMBL" id="CP005587">
    <property type="protein sequence ID" value="AGK59544.1"/>
    <property type="molecule type" value="Genomic_DNA"/>
</dbReference>
<reference evidence="2 3" key="1">
    <citation type="journal article" date="2013" name="Genome Announc.">
        <title>Genome sequences for three denitrifying bacterial strains isolated from a uranium- and nitrate-contaminated subsurface environment.</title>
        <authorList>
            <person name="Venkatramanan R."/>
            <person name="Prakash O."/>
            <person name="Woyke T."/>
            <person name="Chain P."/>
            <person name="Goodwin L.A."/>
            <person name="Watson D."/>
            <person name="Brooks S."/>
            <person name="Kostka J.E."/>
            <person name="Green S.J."/>
        </authorList>
    </citation>
    <scope>NUCLEOTIDE SEQUENCE [LARGE SCALE GENOMIC DNA]</scope>
    <source>
        <strain evidence="2 3">1NES1</strain>
    </source>
</reference>
<name>N0B7F9_9HYPH</name>
<evidence type="ECO:0000259" key="1">
    <source>
        <dbReference type="Pfam" id="PF13619"/>
    </source>
</evidence>
<dbReference type="HOGENOM" id="CLU_3382297_0_0_5"/>
<dbReference type="Pfam" id="PF13619">
    <property type="entry name" value="KTSC"/>
    <property type="match status" value="1"/>
</dbReference>
<evidence type="ECO:0000313" key="2">
    <source>
        <dbReference type="EMBL" id="AGK59544.1"/>
    </source>
</evidence>